<name>A0A142BM10_9GLOM</name>
<dbReference type="EMBL" id="KU550092">
    <property type="protein sequence ID" value="AMP19731.1"/>
    <property type="molecule type" value="Genomic_DNA"/>
</dbReference>
<proteinExistence type="predicted"/>
<dbReference type="Gene3D" id="1.10.10.60">
    <property type="entry name" value="Homeodomain-like"/>
    <property type="match status" value="1"/>
</dbReference>
<sequence>MEFLKDDVRTLREIRIELSKFSHYSSNKVVNLPIRKLFFEQYYKSNYNDETQFINLFQNQVSTKIAEPNIDNTLFESLCDDNYKDLRIKVYNMYCEEIEKVRAVSEKRRREQKLTLLRSYFILPTSGSKHVQEILAKIDRTFSFVISKVIRDFQNIVLHRFTELHIIRRPIKVDTGSRFTDSIKQILEAFYGKNNRPNNNEKKELSHQTELTMKQIETWFNNRRNREEKDLQELEARTKKFIGEEMDWEEMFNAIESGKETSKDMIVITTTALELSDEEKEAINKPIEEFNINSFNNNGDETTPSSQNSLVIRSRVTRGAHKSKAAPYTKQTPMVTKITMMRSKIEAGTSSESAIQISSKDSQENISTVQCSSYQHSDSENSKIVTSNKLKIRYRPNKNSARTRAQPYARTQNADKEKDNNEVSNITPVSQECFDLLRSIQSNVEPIAVANNMETITTYDVDELGFDYTSIFTPTTEYMQNLSNEFCSNTNGYDSFSSSLSSSISSLTDYSQNHFDFTTDLTITNNLFNNIDNTNYSTPNMNSLYDVSFQNDFLNSNNNIYSTGWTNSDNFNYYPENDDNFIQNFIRDNFIDPRSTFNSNENESN</sequence>
<evidence type="ECO:0000313" key="5">
    <source>
        <dbReference type="EMBL" id="AMM62665.1"/>
    </source>
</evidence>
<keyword evidence="1 2" id="KW-0539">Nucleus</keyword>
<dbReference type="InterPro" id="IPR001356">
    <property type="entry name" value="HD"/>
</dbReference>
<evidence type="ECO:0000256" key="2">
    <source>
        <dbReference type="RuleBase" id="RU000682"/>
    </source>
</evidence>
<accession>A0A142BM10</accession>
<keyword evidence="1 2" id="KW-0371">Homeobox</keyword>
<dbReference type="SUPFAM" id="SSF46689">
    <property type="entry name" value="Homeodomain-like"/>
    <property type="match status" value="1"/>
</dbReference>
<comment type="subcellular location">
    <subcellularLocation>
        <location evidence="1 2">Nucleus</location>
    </subcellularLocation>
</comment>
<dbReference type="Pfam" id="PF00046">
    <property type="entry name" value="Homeodomain"/>
    <property type="match status" value="1"/>
</dbReference>
<evidence type="ECO:0000313" key="6">
    <source>
        <dbReference type="EMBL" id="AMP19731.1"/>
    </source>
</evidence>
<reference evidence="6" key="1">
    <citation type="journal article" date="2016" name="Nat. Microbiol.">
        <title>Evidence for a sexual origin of heterokaryosis in a supposedly ancient asexual fungus.</title>
        <authorList>
            <person name="Ropars J."/>
            <person name="Sedzielewska-Toro K."/>
            <person name="Noel J."/>
            <person name="Pelin A."/>
            <person name="Charron P."/>
            <person name="Farinelli L."/>
            <person name="Marton T."/>
            <person name="Kruger M."/>
            <person name="Fuchs J."/>
            <person name="Brachman A."/>
            <person name="Corradi N."/>
        </authorList>
    </citation>
    <scope>NUCLEOTIDE SEQUENCE</scope>
    <source>
        <strain evidence="6">DAOM227022</strain>
    </source>
</reference>
<gene>
    <name evidence="6" type="primary">HD2</name>
</gene>
<evidence type="ECO:0000256" key="1">
    <source>
        <dbReference type="PROSITE-ProRule" id="PRU00108"/>
    </source>
</evidence>
<evidence type="ECO:0000259" key="4">
    <source>
        <dbReference type="PROSITE" id="PS50071"/>
    </source>
</evidence>
<keyword evidence="1 2" id="KW-0238">DNA-binding</keyword>
<reference evidence="5" key="2">
    <citation type="journal article" date="2016" name="Nat. Microbiol.">
        <title>Evidence for the sexual origin of heterokaryosis in Arbuscular Mycorrhizal Fungi.</title>
        <authorList>
            <person name="Ropars J."/>
            <person name="Sedzielewska Toro K."/>
            <person name="Noel J."/>
            <person name="Pelin A."/>
            <person name="Charron P."/>
            <person name="Farinelli L."/>
            <person name="Marton T."/>
            <person name="Kruger M."/>
            <person name="Fuchs J."/>
            <person name="Brachmann A."/>
            <person name="Corradi N."/>
        </authorList>
    </citation>
    <scope>NUCLEOTIDE SEQUENCE</scope>
    <source>
        <strain evidence="5">DAOM-227022</strain>
    </source>
</reference>
<feature type="DNA-binding region" description="Homeobox" evidence="1">
    <location>
        <begin position="179"/>
        <end position="231"/>
    </location>
</feature>
<dbReference type="CDD" id="cd00086">
    <property type="entry name" value="homeodomain"/>
    <property type="match status" value="1"/>
</dbReference>
<dbReference type="AlphaFoldDB" id="A0A142BM10"/>
<organism evidence="6">
    <name type="scientific">Glomus cerebriforme</name>
    <dbReference type="NCBI Taxonomy" id="658196"/>
    <lineage>
        <taxon>Eukaryota</taxon>
        <taxon>Fungi</taxon>
        <taxon>Fungi incertae sedis</taxon>
        <taxon>Mucoromycota</taxon>
        <taxon>Glomeromycotina</taxon>
        <taxon>Glomeromycetes</taxon>
        <taxon>Glomerales</taxon>
        <taxon>Glomeraceae</taxon>
        <taxon>Glomus</taxon>
    </lineage>
</organism>
<dbReference type="GO" id="GO:0003677">
    <property type="term" value="F:DNA binding"/>
    <property type="evidence" value="ECO:0007669"/>
    <property type="project" value="UniProtKB-UniRule"/>
</dbReference>
<evidence type="ECO:0000256" key="3">
    <source>
        <dbReference type="SAM" id="MobiDB-lite"/>
    </source>
</evidence>
<dbReference type="EMBL" id="KT946656">
    <property type="protein sequence ID" value="AMM62665.1"/>
    <property type="molecule type" value="Genomic_DNA"/>
</dbReference>
<feature type="region of interest" description="Disordered" evidence="3">
    <location>
        <begin position="396"/>
        <end position="423"/>
    </location>
</feature>
<protein>
    <submittedName>
        <fullName evidence="5 6">HD2</fullName>
    </submittedName>
</protein>
<dbReference type="SMART" id="SM00389">
    <property type="entry name" value="HOX"/>
    <property type="match status" value="1"/>
</dbReference>
<dbReference type="GO" id="GO:0005634">
    <property type="term" value="C:nucleus"/>
    <property type="evidence" value="ECO:0007669"/>
    <property type="project" value="UniProtKB-SubCell"/>
</dbReference>
<dbReference type="InterPro" id="IPR009057">
    <property type="entry name" value="Homeodomain-like_sf"/>
</dbReference>
<feature type="domain" description="Homeobox" evidence="4">
    <location>
        <begin position="177"/>
        <end position="230"/>
    </location>
</feature>
<dbReference type="PROSITE" id="PS50071">
    <property type="entry name" value="HOMEOBOX_2"/>
    <property type="match status" value="1"/>
</dbReference>